<evidence type="ECO:0000256" key="5">
    <source>
        <dbReference type="SAM" id="SignalP"/>
    </source>
</evidence>
<evidence type="ECO:0000259" key="6">
    <source>
        <dbReference type="PROSITE" id="PS01124"/>
    </source>
</evidence>
<dbReference type="InterPro" id="IPR018060">
    <property type="entry name" value="HTH_AraC"/>
</dbReference>
<dbReference type="AlphaFoldDB" id="A0A1H6VFA3"/>
<dbReference type="SMART" id="SM00342">
    <property type="entry name" value="HTH_ARAC"/>
    <property type="match status" value="1"/>
</dbReference>
<feature type="domain" description="HTH araC/xylS-type" evidence="6">
    <location>
        <begin position="451"/>
        <end position="559"/>
    </location>
</feature>
<keyword evidence="2" id="KW-0238">DNA-binding</keyword>
<proteinExistence type="predicted"/>
<protein>
    <submittedName>
        <fullName evidence="7">Helix-turn-helix domain-containing protein</fullName>
    </submittedName>
</protein>
<dbReference type="SMART" id="SM00028">
    <property type="entry name" value="TPR"/>
    <property type="match status" value="4"/>
</dbReference>
<dbReference type="SUPFAM" id="SSF46689">
    <property type="entry name" value="Homeodomain-like"/>
    <property type="match status" value="1"/>
</dbReference>
<evidence type="ECO:0000256" key="3">
    <source>
        <dbReference type="ARBA" id="ARBA00023163"/>
    </source>
</evidence>
<feature type="signal peptide" evidence="5">
    <location>
        <begin position="1"/>
        <end position="18"/>
    </location>
</feature>
<evidence type="ECO:0000313" key="7">
    <source>
        <dbReference type="EMBL" id="SEJ03329.1"/>
    </source>
</evidence>
<keyword evidence="3" id="KW-0804">Transcription</keyword>
<dbReference type="SUPFAM" id="SSF48452">
    <property type="entry name" value="TPR-like"/>
    <property type="match status" value="2"/>
</dbReference>
<accession>A0A1H6VFA3</accession>
<dbReference type="RefSeq" id="WP_091313141.1">
    <property type="nucleotide sequence ID" value="NZ_CBCSJU010000006.1"/>
</dbReference>
<dbReference type="Pfam" id="PF12833">
    <property type="entry name" value="HTH_18"/>
    <property type="match status" value="1"/>
</dbReference>
<dbReference type="InterPro" id="IPR009057">
    <property type="entry name" value="Homeodomain-like_sf"/>
</dbReference>
<evidence type="ECO:0000256" key="4">
    <source>
        <dbReference type="SAM" id="Phobius"/>
    </source>
</evidence>
<dbReference type="Gene3D" id="1.10.10.60">
    <property type="entry name" value="Homeodomain-like"/>
    <property type="match status" value="2"/>
</dbReference>
<organism evidence="7 8">
    <name type="scientific">Flavobacterium terrigena</name>
    <dbReference type="NCBI Taxonomy" id="402734"/>
    <lineage>
        <taxon>Bacteria</taxon>
        <taxon>Pseudomonadati</taxon>
        <taxon>Bacteroidota</taxon>
        <taxon>Flavobacteriia</taxon>
        <taxon>Flavobacteriales</taxon>
        <taxon>Flavobacteriaceae</taxon>
        <taxon>Flavobacterium</taxon>
    </lineage>
</organism>
<dbReference type="OrthoDB" id="5295174at2"/>
<dbReference type="STRING" id="402734.SAMN05660918_2218"/>
<dbReference type="InterPro" id="IPR019734">
    <property type="entry name" value="TPR_rpt"/>
</dbReference>
<evidence type="ECO:0000256" key="1">
    <source>
        <dbReference type="ARBA" id="ARBA00023015"/>
    </source>
</evidence>
<keyword evidence="4" id="KW-0812">Transmembrane</keyword>
<keyword evidence="4" id="KW-0472">Membrane</keyword>
<name>A0A1H6VFA3_9FLAO</name>
<feature type="chain" id="PRO_5011570680" evidence="5">
    <location>
        <begin position="19"/>
        <end position="565"/>
    </location>
</feature>
<dbReference type="EMBL" id="FNYA01000005">
    <property type="protein sequence ID" value="SEJ03329.1"/>
    <property type="molecule type" value="Genomic_DNA"/>
</dbReference>
<dbReference type="PANTHER" id="PTHR43280:SF2">
    <property type="entry name" value="HTH-TYPE TRANSCRIPTIONAL REGULATOR EXSA"/>
    <property type="match status" value="1"/>
</dbReference>
<dbReference type="GO" id="GO:0003700">
    <property type="term" value="F:DNA-binding transcription factor activity"/>
    <property type="evidence" value="ECO:0007669"/>
    <property type="project" value="InterPro"/>
</dbReference>
<dbReference type="PROSITE" id="PS01124">
    <property type="entry name" value="HTH_ARAC_FAMILY_2"/>
    <property type="match status" value="1"/>
</dbReference>
<keyword evidence="8" id="KW-1185">Reference proteome</keyword>
<keyword evidence="1" id="KW-0805">Transcription regulation</keyword>
<sequence>MKHYFYYFFLLLSSFVFSQNQRTLSPIEYQKLHDKARLLINSNIESSFFYANKIEQSNNDLHKSFAFGIKSYLYQMKGDSITSKKYYKTSIDYLNKLKPSTDKTKLHAYLLNYKGLSEWKRGNLNVAAITYQEGLKLSEKANDELQVVKFYSNLTNIYQEIGNFNLAIKTGRKADKFLEKIKLKLDETLYFNQKSNIKIAIGNSYFKKYKQNKLALCLDSSYVFYKEALNYSDDLINNKIVLNKNIGTVLMIKQKYREAEKTYNNTLLLSIENNYQDETSNIYYNLGFLNFSLKENEKAKLYFQKFDSIYKILNTKKSEYVFSNYYLAKIYNEENNEVEAKKHSAIFLDELKNYNDKIKREELEVNYNINSQKIESEINEIYQTNSKKKNLIYFLIVLAIVAINILFYFNYKKRKSAELKAINILEEYKASNEQQSKKVPLNLSIDSETEMKILMKLEKLEAEKYYLKPDFTQQEVAKKIKTNTTYLSYVVNKNYNKTFSAYFNELRINYVINEIINNKKYREYTTLAIAESAGFKNADSFTSSFKKKTGITPYTFINEIKKREL</sequence>
<evidence type="ECO:0000256" key="2">
    <source>
        <dbReference type="ARBA" id="ARBA00023125"/>
    </source>
</evidence>
<dbReference type="PANTHER" id="PTHR43280">
    <property type="entry name" value="ARAC-FAMILY TRANSCRIPTIONAL REGULATOR"/>
    <property type="match status" value="1"/>
</dbReference>
<dbReference type="Proteomes" id="UP000199702">
    <property type="component" value="Unassembled WGS sequence"/>
</dbReference>
<keyword evidence="4" id="KW-1133">Transmembrane helix</keyword>
<dbReference type="InterPro" id="IPR011990">
    <property type="entry name" value="TPR-like_helical_dom_sf"/>
</dbReference>
<gene>
    <name evidence="7" type="ORF">SAMN05660918_2218</name>
</gene>
<reference evidence="8" key="1">
    <citation type="submission" date="2016-10" db="EMBL/GenBank/DDBJ databases">
        <authorList>
            <person name="Varghese N."/>
            <person name="Submissions S."/>
        </authorList>
    </citation>
    <scope>NUCLEOTIDE SEQUENCE [LARGE SCALE GENOMIC DNA]</scope>
    <source>
        <strain evidence="8">DSM 17934</strain>
    </source>
</reference>
<dbReference type="GO" id="GO:0043565">
    <property type="term" value="F:sequence-specific DNA binding"/>
    <property type="evidence" value="ECO:0007669"/>
    <property type="project" value="InterPro"/>
</dbReference>
<keyword evidence="5" id="KW-0732">Signal</keyword>
<evidence type="ECO:0000313" key="8">
    <source>
        <dbReference type="Proteomes" id="UP000199702"/>
    </source>
</evidence>
<dbReference type="Gene3D" id="1.25.40.10">
    <property type="entry name" value="Tetratricopeptide repeat domain"/>
    <property type="match status" value="1"/>
</dbReference>
<feature type="transmembrane region" description="Helical" evidence="4">
    <location>
        <begin position="391"/>
        <end position="411"/>
    </location>
</feature>